<dbReference type="InterPro" id="IPR006091">
    <property type="entry name" value="Acyl-CoA_Oxase/DH_mid-dom"/>
</dbReference>
<evidence type="ECO:0000259" key="8">
    <source>
        <dbReference type="Pfam" id="PF00441"/>
    </source>
</evidence>
<dbReference type="SUPFAM" id="SSF47203">
    <property type="entry name" value="Acyl-CoA dehydrogenase C-terminal domain-like"/>
    <property type="match status" value="1"/>
</dbReference>
<evidence type="ECO:0000256" key="2">
    <source>
        <dbReference type="ARBA" id="ARBA00009347"/>
    </source>
</evidence>
<dbReference type="InterPro" id="IPR013786">
    <property type="entry name" value="AcylCoA_DH/ox_N"/>
</dbReference>
<evidence type="ECO:0000313" key="11">
    <source>
        <dbReference type="EMBL" id="BBO69788.1"/>
    </source>
</evidence>
<dbReference type="InterPro" id="IPR009075">
    <property type="entry name" value="AcylCo_DH/oxidase_C"/>
</dbReference>
<dbReference type="InterPro" id="IPR006089">
    <property type="entry name" value="Acyl-CoA_DH_CS"/>
</dbReference>
<protein>
    <submittedName>
        <fullName evidence="11">Acyl-CoA dehydrogenase</fullName>
    </submittedName>
</protein>
<dbReference type="AlphaFoldDB" id="A0A5K7YLT5"/>
<dbReference type="PANTHER" id="PTHR43884:SF12">
    <property type="entry name" value="ISOVALERYL-COA DEHYDROGENASE, MITOCHONDRIAL-RELATED"/>
    <property type="match status" value="1"/>
</dbReference>
<dbReference type="GO" id="GO:0050660">
    <property type="term" value="F:flavin adenine dinucleotide binding"/>
    <property type="evidence" value="ECO:0007669"/>
    <property type="project" value="InterPro"/>
</dbReference>
<dbReference type="InterPro" id="IPR046373">
    <property type="entry name" value="Acyl-CoA_Oxase/DH_mid-dom_sf"/>
</dbReference>
<comment type="subunit">
    <text evidence="3">Homotetramer.</text>
</comment>
<evidence type="ECO:0000259" key="10">
    <source>
        <dbReference type="Pfam" id="PF02771"/>
    </source>
</evidence>
<evidence type="ECO:0000256" key="4">
    <source>
        <dbReference type="ARBA" id="ARBA00022630"/>
    </source>
</evidence>
<dbReference type="Pfam" id="PF02771">
    <property type="entry name" value="Acyl-CoA_dh_N"/>
    <property type="match status" value="1"/>
</dbReference>
<dbReference type="RefSeq" id="WP_155317793.1">
    <property type="nucleotide sequence ID" value="NZ_AP021874.1"/>
</dbReference>
<dbReference type="PANTHER" id="PTHR43884">
    <property type="entry name" value="ACYL-COA DEHYDROGENASE"/>
    <property type="match status" value="1"/>
</dbReference>
<name>A0A5K7YLT5_9BACT</name>
<dbReference type="InterPro" id="IPR009100">
    <property type="entry name" value="AcylCoA_DH/oxidase_NM_dom_sf"/>
</dbReference>
<gene>
    <name evidence="11" type="ORF">DSCA_37180</name>
</gene>
<comment type="similarity">
    <text evidence="2 7">Belongs to the acyl-CoA dehydrogenase family.</text>
</comment>
<organism evidence="11 12">
    <name type="scientific">Desulfosarcina alkanivorans</name>
    <dbReference type="NCBI Taxonomy" id="571177"/>
    <lineage>
        <taxon>Bacteria</taxon>
        <taxon>Pseudomonadati</taxon>
        <taxon>Thermodesulfobacteriota</taxon>
        <taxon>Desulfobacteria</taxon>
        <taxon>Desulfobacterales</taxon>
        <taxon>Desulfosarcinaceae</taxon>
        <taxon>Desulfosarcina</taxon>
    </lineage>
</organism>
<evidence type="ECO:0000256" key="1">
    <source>
        <dbReference type="ARBA" id="ARBA00001974"/>
    </source>
</evidence>
<evidence type="ECO:0000256" key="3">
    <source>
        <dbReference type="ARBA" id="ARBA00011881"/>
    </source>
</evidence>
<feature type="domain" description="Acyl-CoA oxidase/dehydrogenase middle" evidence="9">
    <location>
        <begin position="127"/>
        <end position="218"/>
    </location>
</feature>
<dbReference type="Pfam" id="PF00441">
    <property type="entry name" value="Acyl-CoA_dh_1"/>
    <property type="match status" value="1"/>
</dbReference>
<dbReference type="SUPFAM" id="SSF56645">
    <property type="entry name" value="Acyl-CoA dehydrogenase NM domain-like"/>
    <property type="match status" value="1"/>
</dbReference>
<dbReference type="Proteomes" id="UP000427906">
    <property type="component" value="Chromosome"/>
</dbReference>
<dbReference type="GO" id="GO:0003995">
    <property type="term" value="F:acyl-CoA dehydrogenase activity"/>
    <property type="evidence" value="ECO:0007669"/>
    <property type="project" value="InterPro"/>
</dbReference>
<keyword evidence="6 7" id="KW-0560">Oxidoreductase</keyword>
<evidence type="ECO:0000256" key="7">
    <source>
        <dbReference type="RuleBase" id="RU362125"/>
    </source>
</evidence>
<dbReference type="Gene3D" id="1.10.540.10">
    <property type="entry name" value="Acyl-CoA dehydrogenase/oxidase, N-terminal domain"/>
    <property type="match status" value="1"/>
</dbReference>
<dbReference type="EMBL" id="AP021874">
    <property type="protein sequence ID" value="BBO69788.1"/>
    <property type="molecule type" value="Genomic_DNA"/>
</dbReference>
<dbReference type="KEGG" id="dalk:DSCA_37180"/>
<dbReference type="Pfam" id="PF02770">
    <property type="entry name" value="Acyl-CoA_dh_M"/>
    <property type="match status" value="1"/>
</dbReference>
<reference evidence="11 12" key="1">
    <citation type="submission" date="2019-11" db="EMBL/GenBank/DDBJ databases">
        <title>Comparative genomics of hydrocarbon-degrading Desulfosarcina strains.</title>
        <authorList>
            <person name="Watanabe M."/>
            <person name="Kojima H."/>
            <person name="Fukui M."/>
        </authorList>
    </citation>
    <scope>NUCLEOTIDE SEQUENCE [LARGE SCALE GENOMIC DNA]</scope>
    <source>
        <strain evidence="11 12">PL12</strain>
    </source>
</reference>
<dbReference type="Gene3D" id="1.20.140.10">
    <property type="entry name" value="Butyryl-CoA Dehydrogenase, subunit A, domain 3"/>
    <property type="match status" value="1"/>
</dbReference>
<evidence type="ECO:0000313" key="12">
    <source>
        <dbReference type="Proteomes" id="UP000427906"/>
    </source>
</evidence>
<dbReference type="PROSITE" id="PS00073">
    <property type="entry name" value="ACYL_COA_DH_2"/>
    <property type="match status" value="1"/>
</dbReference>
<dbReference type="InterPro" id="IPR037069">
    <property type="entry name" value="AcylCoA_DH/ox_N_sf"/>
</dbReference>
<proteinExistence type="inferred from homology"/>
<dbReference type="Gene3D" id="2.40.110.10">
    <property type="entry name" value="Butyryl-CoA Dehydrogenase, subunit A, domain 2"/>
    <property type="match status" value="1"/>
</dbReference>
<keyword evidence="12" id="KW-1185">Reference proteome</keyword>
<evidence type="ECO:0000259" key="9">
    <source>
        <dbReference type="Pfam" id="PF02770"/>
    </source>
</evidence>
<sequence>MEFHLTRSQKEIQKAAGEFAKGEFDKDLSRELGKQSTFPEGLRKKAAELGFIGIHWPEAYEGGGLGILENTLIAEEFCKNDSSLGIALSLSGFAAESLLLYGTNELKQMYIPRIATGEMVSGGAFFEPGEMYDLSTTQTTARADGDYWVIDGKKSGVLNGGQAGWYCVLCHTGSEKKSPDSLSMFLVEADSSGLSAAGGQDKLGMRMVATTDLHFKGVRVPRSHLIGTMGMGMKQAKIMSDLYRILVAAMAIGTARGAFIKSLTYVKQREQFGKKIGKLQVTRHKLAEMALSIEQSALMTLSAAWHFDKRKKYEMGIAMAKLSACRTALAVSDEAIQLLGGYGYMTEYEVERCYRDAKALALFEDNPMGVKDDVAAGFIGRIN</sequence>
<evidence type="ECO:0000256" key="5">
    <source>
        <dbReference type="ARBA" id="ARBA00022827"/>
    </source>
</evidence>
<dbReference type="InterPro" id="IPR036250">
    <property type="entry name" value="AcylCo_DH-like_C"/>
</dbReference>
<feature type="domain" description="Acyl-CoA dehydrogenase/oxidase C-terminal" evidence="8">
    <location>
        <begin position="231"/>
        <end position="363"/>
    </location>
</feature>
<comment type="cofactor">
    <cofactor evidence="1 7">
        <name>FAD</name>
        <dbReference type="ChEBI" id="CHEBI:57692"/>
    </cofactor>
</comment>
<accession>A0A5K7YLT5</accession>
<feature type="domain" description="Acyl-CoA dehydrogenase/oxidase N-terminal" evidence="10">
    <location>
        <begin position="6"/>
        <end position="118"/>
    </location>
</feature>
<keyword evidence="4 7" id="KW-0285">Flavoprotein</keyword>
<dbReference type="FunFam" id="1.20.140.10:FF:000001">
    <property type="entry name" value="Acyl-CoA dehydrogenase"/>
    <property type="match status" value="1"/>
</dbReference>
<dbReference type="OrthoDB" id="9765339at2"/>
<keyword evidence="5 7" id="KW-0274">FAD</keyword>
<evidence type="ECO:0000256" key="6">
    <source>
        <dbReference type="ARBA" id="ARBA00023002"/>
    </source>
</evidence>